<keyword evidence="1" id="KW-0346">Stress response</keyword>
<dbReference type="PANTHER" id="PTHR11527">
    <property type="entry name" value="HEAT-SHOCK PROTEIN 20 FAMILY MEMBER"/>
    <property type="match status" value="1"/>
</dbReference>
<sequence>MSTVDEWNWKETPECHIFKFHLRGFSKTDVKIELQADSRVLCINATREMREEEEEMEGQIWHCRERPSDRSFSRQFRLPPNAEMDGITASMKDGVLVVSVPKEYNDVGDESKKMEKIKKRSVEIKAGKDNQQGRGKGGREGLRSCFVCFKKP</sequence>
<dbReference type="Proteomes" id="UP000594263">
    <property type="component" value="Unplaced"/>
</dbReference>
<keyword evidence="7" id="KW-1185">Reference proteome</keyword>
<proteinExistence type="inferred from homology"/>
<comment type="similarity">
    <text evidence="2 3">Belongs to the small heat shock protein (HSP20) family.</text>
</comment>
<evidence type="ECO:0000256" key="2">
    <source>
        <dbReference type="PROSITE-ProRule" id="PRU00285"/>
    </source>
</evidence>
<organism evidence="6 7">
    <name type="scientific">Kalanchoe fedtschenkoi</name>
    <name type="common">Lavender scallops</name>
    <name type="synonym">South American air plant</name>
    <dbReference type="NCBI Taxonomy" id="63787"/>
    <lineage>
        <taxon>Eukaryota</taxon>
        <taxon>Viridiplantae</taxon>
        <taxon>Streptophyta</taxon>
        <taxon>Embryophyta</taxon>
        <taxon>Tracheophyta</taxon>
        <taxon>Spermatophyta</taxon>
        <taxon>Magnoliopsida</taxon>
        <taxon>eudicotyledons</taxon>
        <taxon>Gunneridae</taxon>
        <taxon>Pentapetalae</taxon>
        <taxon>Saxifragales</taxon>
        <taxon>Crassulaceae</taxon>
        <taxon>Kalanchoe</taxon>
    </lineage>
</organism>
<evidence type="ECO:0000256" key="4">
    <source>
        <dbReference type="SAM" id="MobiDB-lite"/>
    </source>
</evidence>
<dbReference type="EnsemblPlants" id="Kaladp0098s0247.1.v1.1">
    <property type="protein sequence ID" value="Kaladp0098s0247.1.v1.1.CDS.1"/>
    <property type="gene ID" value="Kaladp0098s0247.v1.1"/>
</dbReference>
<dbReference type="Gramene" id="Kaladp0098s0247.1.v1.1">
    <property type="protein sequence ID" value="Kaladp0098s0247.1.v1.1.CDS.1"/>
    <property type="gene ID" value="Kaladp0098s0247.v1.1"/>
</dbReference>
<evidence type="ECO:0000313" key="7">
    <source>
        <dbReference type="Proteomes" id="UP000594263"/>
    </source>
</evidence>
<dbReference type="AlphaFoldDB" id="A0A7N1A4Q3"/>
<dbReference type="InterPro" id="IPR002068">
    <property type="entry name" value="A-crystallin/Hsp20_dom"/>
</dbReference>
<feature type="domain" description="SHSP" evidence="5">
    <location>
        <begin position="1"/>
        <end position="120"/>
    </location>
</feature>
<feature type="compositionally biased region" description="Basic and acidic residues" evidence="4">
    <location>
        <begin position="118"/>
        <end position="128"/>
    </location>
</feature>
<evidence type="ECO:0000256" key="3">
    <source>
        <dbReference type="RuleBase" id="RU003616"/>
    </source>
</evidence>
<reference evidence="6" key="1">
    <citation type="submission" date="2021-01" db="UniProtKB">
        <authorList>
            <consortium name="EnsemblPlants"/>
        </authorList>
    </citation>
    <scope>IDENTIFICATION</scope>
</reference>
<protein>
    <recommendedName>
        <fullName evidence="5">SHSP domain-containing protein</fullName>
    </recommendedName>
</protein>
<feature type="region of interest" description="Disordered" evidence="4">
    <location>
        <begin position="118"/>
        <end position="143"/>
    </location>
</feature>
<dbReference type="InterPro" id="IPR031107">
    <property type="entry name" value="Small_HSP"/>
</dbReference>
<dbReference type="InterPro" id="IPR008978">
    <property type="entry name" value="HSP20-like_chaperone"/>
</dbReference>
<evidence type="ECO:0000256" key="1">
    <source>
        <dbReference type="ARBA" id="ARBA00023016"/>
    </source>
</evidence>
<accession>A0A7N1A4Q3</accession>
<dbReference type="Gene3D" id="2.60.40.790">
    <property type="match status" value="1"/>
</dbReference>
<name>A0A7N1A4Q3_KALFE</name>
<evidence type="ECO:0000259" key="5">
    <source>
        <dbReference type="PROSITE" id="PS01031"/>
    </source>
</evidence>
<dbReference type="SUPFAM" id="SSF49764">
    <property type="entry name" value="HSP20-like chaperones"/>
    <property type="match status" value="1"/>
</dbReference>
<evidence type="ECO:0000313" key="6">
    <source>
        <dbReference type="EnsemblPlants" id="Kaladp0098s0247.1.v1.1.CDS.1"/>
    </source>
</evidence>
<dbReference type="Pfam" id="PF00011">
    <property type="entry name" value="HSP20"/>
    <property type="match status" value="1"/>
</dbReference>
<dbReference type="PROSITE" id="PS01031">
    <property type="entry name" value="SHSP"/>
    <property type="match status" value="1"/>
</dbReference>